<dbReference type="Pfam" id="PF03167">
    <property type="entry name" value="UDG"/>
    <property type="match status" value="1"/>
</dbReference>
<feature type="domain" description="Uracil-DNA glycosylase-like" evidence="8">
    <location>
        <begin position="29"/>
        <end position="199"/>
    </location>
</feature>
<name>A0A0K6IYA5_9PROT</name>
<dbReference type="Proteomes" id="UP000182108">
    <property type="component" value="Unassembled WGS sequence"/>
</dbReference>
<dbReference type="CDD" id="cd10030">
    <property type="entry name" value="UDG-F4_TTUDGA_SPO1dp_like"/>
    <property type="match status" value="1"/>
</dbReference>
<gene>
    <name evidence="9" type="ORF">Ga0061068_11822</name>
</gene>
<dbReference type="Gene3D" id="3.40.470.10">
    <property type="entry name" value="Uracil-DNA glycosylase-like domain"/>
    <property type="match status" value="1"/>
</dbReference>
<keyword evidence="10" id="KW-1185">Reference proteome</keyword>
<keyword evidence="1" id="KW-0004">4Fe-4S</keyword>
<dbReference type="SMART" id="SM00986">
    <property type="entry name" value="UDG"/>
    <property type="match status" value="1"/>
</dbReference>
<dbReference type="GO" id="GO:0097506">
    <property type="term" value="F:deaminated base DNA N-glycosylase activity"/>
    <property type="evidence" value="ECO:0007669"/>
    <property type="project" value="UniProtKB-ARBA"/>
</dbReference>
<evidence type="ECO:0000256" key="2">
    <source>
        <dbReference type="ARBA" id="ARBA00022723"/>
    </source>
</evidence>
<accession>A0A0K6IYA5</accession>
<keyword evidence="7" id="KW-0234">DNA repair</keyword>
<reference evidence="10" key="1">
    <citation type="submission" date="2015-08" db="EMBL/GenBank/DDBJ databases">
        <authorList>
            <person name="Babu N.S."/>
            <person name="Beckwith C.J."/>
            <person name="Beseler K.G."/>
            <person name="Brison A."/>
            <person name="Carone J.V."/>
            <person name="Caskin T.P."/>
            <person name="Diamond M."/>
            <person name="Durham M.E."/>
            <person name="Foxe J.M."/>
            <person name="Go M."/>
            <person name="Henderson B.A."/>
            <person name="Jones I.B."/>
            <person name="McGettigan J.A."/>
            <person name="Micheletti S.J."/>
            <person name="Nasrallah M.E."/>
            <person name="Ortiz D."/>
            <person name="Piller C.R."/>
            <person name="Privatt S.R."/>
            <person name="Schneider S.L."/>
            <person name="Sharp S."/>
            <person name="Smith T.C."/>
            <person name="Stanton J.D."/>
            <person name="Ullery H.E."/>
            <person name="Wilson R.J."/>
            <person name="Serrano M.G."/>
            <person name="Buck G."/>
            <person name="Lee V."/>
            <person name="Wang Y."/>
            <person name="Carvalho R."/>
            <person name="Voegtly L."/>
            <person name="Shi R."/>
            <person name="Duckworth R."/>
            <person name="Johnson A."/>
            <person name="Loviza R."/>
            <person name="Walstead R."/>
            <person name="Shah Z."/>
            <person name="Kiflezghi M."/>
            <person name="Wade K."/>
            <person name="Ball S.L."/>
            <person name="Bradley K.W."/>
            <person name="Asai D.J."/>
            <person name="Bowman C.A."/>
            <person name="Russell D.A."/>
            <person name="Pope W.H."/>
            <person name="Jacobs-Sera D."/>
            <person name="Hendrix R.W."/>
            <person name="Hatfull G.F."/>
        </authorList>
    </citation>
    <scope>NUCLEOTIDE SEQUENCE [LARGE SCALE GENOMIC DNA]</scope>
    <source>
        <strain evidence="10">JCM 19170</strain>
    </source>
</reference>
<dbReference type="PANTHER" id="PTHR33693">
    <property type="entry name" value="TYPE-5 URACIL-DNA GLYCOSYLASE"/>
    <property type="match status" value="1"/>
</dbReference>
<dbReference type="SMART" id="SM00987">
    <property type="entry name" value="UreE_C"/>
    <property type="match status" value="1"/>
</dbReference>
<dbReference type="InterPro" id="IPR036895">
    <property type="entry name" value="Uracil-DNA_glycosylase-like_sf"/>
</dbReference>
<proteinExistence type="predicted"/>
<evidence type="ECO:0000256" key="7">
    <source>
        <dbReference type="ARBA" id="ARBA00023204"/>
    </source>
</evidence>
<dbReference type="OrthoDB" id="5296548at2"/>
<evidence type="ECO:0000256" key="1">
    <source>
        <dbReference type="ARBA" id="ARBA00022485"/>
    </source>
</evidence>
<protein>
    <submittedName>
        <fullName evidence="9">Uracil-DNA glycosylase</fullName>
    </submittedName>
</protein>
<dbReference type="EMBL" id="CYHH01000018">
    <property type="protein sequence ID" value="CUB08044.1"/>
    <property type="molecule type" value="Genomic_DNA"/>
</dbReference>
<evidence type="ECO:0000256" key="5">
    <source>
        <dbReference type="ARBA" id="ARBA00023004"/>
    </source>
</evidence>
<dbReference type="InterPro" id="IPR051536">
    <property type="entry name" value="UDG_Type-4/5"/>
</dbReference>
<dbReference type="SUPFAM" id="SSF52141">
    <property type="entry name" value="Uracil-DNA glycosylase-like"/>
    <property type="match status" value="1"/>
</dbReference>
<keyword evidence="3" id="KW-0227">DNA damage</keyword>
<sequence length="216" mass="23844">MNDCGLKSNREPECRLCPGLVASRTQIVFPTPCPPDRLLAIGEAPGAEEDEIGEGFVGQAGRTLDALLVQHGLERNRDYGVANIVRCRPEDNRRPSRHEIDNCLLWLSAFLLRTRPKVLLLVGATATEVFLGPGPLYWHIERSRKSTVLLAKDAHPTLRHAIRLLHGMLDGVFAVPMPHTSGIAWNRKCPGGKIWSEIGAEQVARAVALLRKEKLA</sequence>
<keyword evidence="5" id="KW-0408">Iron</keyword>
<dbReference type="GO" id="GO:0046872">
    <property type="term" value="F:metal ion binding"/>
    <property type="evidence" value="ECO:0007669"/>
    <property type="project" value="UniProtKB-KW"/>
</dbReference>
<keyword evidence="2" id="KW-0479">Metal-binding</keyword>
<dbReference type="GO" id="GO:0051539">
    <property type="term" value="F:4 iron, 4 sulfur cluster binding"/>
    <property type="evidence" value="ECO:0007669"/>
    <property type="project" value="UniProtKB-KW"/>
</dbReference>
<evidence type="ECO:0000256" key="3">
    <source>
        <dbReference type="ARBA" id="ARBA00022763"/>
    </source>
</evidence>
<evidence type="ECO:0000256" key="6">
    <source>
        <dbReference type="ARBA" id="ARBA00023014"/>
    </source>
</evidence>
<dbReference type="RefSeq" id="WP_055424289.1">
    <property type="nucleotide sequence ID" value="NZ_CYHH01000018.1"/>
</dbReference>
<dbReference type="InterPro" id="IPR005122">
    <property type="entry name" value="Uracil-DNA_glycosylase-like"/>
</dbReference>
<keyword evidence="4" id="KW-0378">Hydrolase</keyword>
<evidence type="ECO:0000259" key="8">
    <source>
        <dbReference type="SMART" id="SM00986"/>
    </source>
</evidence>
<dbReference type="AlphaFoldDB" id="A0A0K6IYA5"/>
<keyword evidence="6" id="KW-0411">Iron-sulfur</keyword>
<evidence type="ECO:0000313" key="10">
    <source>
        <dbReference type="Proteomes" id="UP000182108"/>
    </source>
</evidence>
<evidence type="ECO:0000313" key="9">
    <source>
        <dbReference type="EMBL" id="CUB08044.1"/>
    </source>
</evidence>
<evidence type="ECO:0000256" key="4">
    <source>
        <dbReference type="ARBA" id="ARBA00022801"/>
    </source>
</evidence>
<dbReference type="PANTHER" id="PTHR33693:SF9">
    <property type="entry name" value="TYPE-4 URACIL-DNA GLYCOSYLASE"/>
    <property type="match status" value="1"/>
</dbReference>
<organism evidence="9 10">
    <name type="scientific">Tepidiphilus thermophilus</name>
    <dbReference type="NCBI Taxonomy" id="876478"/>
    <lineage>
        <taxon>Bacteria</taxon>
        <taxon>Pseudomonadati</taxon>
        <taxon>Pseudomonadota</taxon>
        <taxon>Hydrogenophilia</taxon>
        <taxon>Hydrogenophilales</taxon>
        <taxon>Hydrogenophilaceae</taxon>
        <taxon>Tepidiphilus</taxon>
    </lineage>
</organism>
<dbReference type="GO" id="GO:0006281">
    <property type="term" value="P:DNA repair"/>
    <property type="evidence" value="ECO:0007669"/>
    <property type="project" value="UniProtKB-KW"/>
</dbReference>